<evidence type="ECO:0000256" key="2">
    <source>
        <dbReference type="ARBA" id="ARBA00022448"/>
    </source>
</evidence>
<evidence type="ECO:0000259" key="7">
    <source>
        <dbReference type="Pfam" id="PF04815"/>
    </source>
</evidence>
<feature type="domain" description="Sec23/Sec24 beta-sandwich" evidence="8">
    <location>
        <begin position="438"/>
        <end position="516"/>
    </location>
</feature>
<accession>A0A1R2BDU1</accession>
<dbReference type="InterPro" id="IPR006895">
    <property type="entry name" value="Znf_Sec23_Sec24"/>
</dbReference>
<dbReference type="InterPro" id="IPR029006">
    <property type="entry name" value="ADF-H/Gelsolin-like_dom_sf"/>
</dbReference>
<dbReference type="Gene3D" id="2.30.30.380">
    <property type="entry name" value="Zn-finger domain of Sec23/24"/>
    <property type="match status" value="1"/>
</dbReference>
<dbReference type="InterPro" id="IPR036465">
    <property type="entry name" value="vWFA_dom_sf"/>
</dbReference>
<dbReference type="SUPFAM" id="SSF53300">
    <property type="entry name" value="vWA-like"/>
    <property type="match status" value="1"/>
</dbReference>
<protein>
    <submittedName>
        <fullName evidence="9">Uncharacterized protein</fullName>
    </submittedName>
</protein>
<keyword evidence="10" id="KW-1185">Reference proteome</keyword>
<feature type="domain" description="Sec23/Sec24 helical" evidence="7">
    <location>
        <begin position="532"/>
        <end position="630"/>
    </location>
</feature>
<feature type="region of interest" description="Disordered" evidence="4">
    <location>
        <begin position="1"/>
        <end position="35"/>
    </location>
</feature>
<dbReference type="GO" id="GO:0008270">
    <property type="term" value="F:zinc ion binding"/>
    <property type="evidence" value="ECO:0007669"/>
    <property type="project" value="InterPro"/>
</dbReference>
<comment type="caution">
    <text evidence="9">The sequence shown here is derived from an EMBL/GenBank/DDBJ whole genome shotgun (WGS) entry which is preliminary data.</text>
</comment>
<dbReference type="Pfam" id="PF08033">
    <property type="entry name" value="Sec23_BS"/>
    <property type="match status" value="1"/>
</dbReference>
<dbReference type="Proteomes" id="UP000187209">
    <property type="component" value="Unassembled WGS sequence"/>
</dbReference>
<dbReference type="Pfam" id="PF04810">
    <property type="entry name" value="zf-Sec23_Sec24"/>
    <property type="match status" value="1"/>
</dbReference>
<evidence type="ECO:0000313" key="9">
    <source>
        <dbReference type="EMBL" id="OMJ74929.1"/>
    </source>
</evidence>
<dbReference type="OrthoDB" id="49016at2759"/>
<dbReference type="Gene3D" id="1.20.120.730">
    <property type="entry name" value="Sec23/Sec24 helical domain"/>
    <property type="match status" value="1"/>
</dbReference>
<dbReference type="GO" id="GO:0000149">
    <property type="term" value="F:SNARE binding"/>
    <property type="evidence" value="ECO:0007669"/>
    <property type="project" value="TreeGrafter"/>
</dbReference>
<dbReference type="Pfam" id="PF04811">
    <property type="entry name" value="Sec23_trunk"/>
    <property type="match status" value="1"/>
</dbReference>
<proteinExistence type="inferred from homology"/>
<evidence type="ECO:0000259" key="8">
    <source>
        <dbReference type="Pfam" id="PF08033"/>
    </source>
</evidence>
<organism evidence="9 10">
    <name type="scientific">Stentor coeruleus</name>
    <dbReference type="NCBI Taxonomy" id="5963"/>
    <lineage>
        <taxon>Eukaryota</taxon>
        <taxon>Sar</taxon>
        <taxon>Alveolata</taxon>
        <taxon>Ciliophora</taxon>
        <taxon>Postciliodesmatophora</taxon>
        <taxon>Heterotrichea</taxon>
        <taxon>Heterotrichida</taxon>
        <taxon>Stentoridae</taxon>
        <taxon>Stentor</taxon>
    </lineage>
</organism>
<feature type="domain" description="Sec23/Sec24 trunk" evidence="6">
    <location>
        <begin position="197"/>
        <end position="431"/>
    </location>
</feature>
<dbReference type="InterPro" id="IPR006896">
    <property type="entry name" value="Sec23/24_trunk_dom"/>
</dbReference>
<dbReference type="GO" id="GO:0006886">
    <property type="term" value="P:intracellular protein transport"/>
    <property type="evidence" value="ECO:0007669"/>
    <property type="project" value="InterPro"/>
</dbReference>
<evidence type="ECO:0000256" key="4">
    <source>
        <dbReference type="SAM" id="MobiDB-lite"/>
    </source>
</evidence>
<feature type="compositionally biased region" description="Pro residues" evidence="4">
    <location>
        <begin position="21"/>
        <end position="31"/>
    </location>
</feature>
<dbReference type="InterPro" id="IPR036174">
    <property type="entry name" value="Znf_Sec23_Sec24_sf"/>
</dbReference>
<name>A0A1R2BDU1_9CILI</name>
<evidence type="ECO:0000259" key="5">
    <source>
        <dbReference type="Pfam" id="PF04810"/>
    </source>
</evidence>
<dbReference type="SUPFAM" id="SSF81811">
    <property type="entry name" value="Helical domain of Sec23/24"/>
    <property type="match status" value="1"/>
</dbReference>
<dbReference type="SUPFAM" id="SSF82754">
    <property type="entry name" value="C-terminal, gelsolin-like domain of Sec23/24"/>
    <property type="match status" value="1"/>
</dbReference>
<keyword evidence="2" id="KW-0813">Transport</keyword>
<dbReference type="InterPro" id="IPR036180">
    <property type="entry name" value="Gelsolin-like_dom_sf"/>
</dbReference>
<sequence>MSEGSRLPHLQRPYYQAQEPIPTPTLAPQPKPIQKEQKLQTETLPRPLNRQDDHLGVFTAIGQLPPSPDSLFSVKEQGLSNPRILRFTMNSIPTEMSMCSNIGIPLAAVWQPLAELSTDDEQIQKIESAPFRCTRCLAYVNAFFKFTDSGRKCICNICGLSLDSPEVYMRDRASKPELYSGTYDFKAPADYSNRPIQVPLFLFVVDVSTPALQLRIIHQVIASIRNILDSLPYPDKTLIGIITFDNSIQIYKIAANGELIEIVMTDVDDPFISESVSGCCYNAQNDKEKFDALLYKLSEWSFPNANKQSLSVGGVLHAIKEYLLKNRGGRVLFFTSQSGTIGKHVIPQKQEFKPMHNEREKAYLPADNYLQLGQDCCAEDICVDIFACTHQTINSASLAALCSQTGGDFYYYPAFQVEADGEKLYYQIVRILTRQQGSQVVMRARCSNGLAVDYYIGKYKRKGPVEMEAACIDSDKSIVVIIKYDEKLNEANEFFLQCAMLYTNTQGERLIRISNGKLFSTRSIPNILKAADIDTIANVVVKISAQNIFEMPLNIIRENWHNSIIKLLIAHRQSLGDNDFSKILVPETLKLLPLYCNSALKQSALTLSVIPIDQRINSLYNILSISVYSSRLLLYPKIYSIGDIQSQSHQPGTFSNNTILILPRLVGDSHEYLKSDGIYLINNGEILVIYIGKDASNELIYNIWGFDSPQDLFNNVDYWPITDNGNEENEKVLNIIQDVRVRNPSAYSSICMFFEGLSGDDRIIKKMLVEDNSASELAYGDFLMRVHKVVLNKISRND</sequence>
<dbReference type="AlphaFoldDB" id="A0A1R2BDU1"/>
<dbReference type="SUPFAM" id="SSF82919">
    <property type="entry name" value="Zn-finger domain of Sec23/24"/>
    <property type="match status" value="1"/>
</dbReference>
<dbReference type="Pfam" id="PF04815">
    <property type="entry name" value="Sec23_helical"/>
    <property type="match status" value="1"/>
</dbReference>
<dbReference type="PANTHER" id="PTHR13803:SF4">
    <property type="entry name" value="SECRETORY 24CD, ISOFORM C"/>
    <property type="match status" value="1"/>
</dbReference>
<dbReference type="InterPro" id="IPR012990">
    <property type="entry name" value="Beta-sandwich_Sec23_24"/>
</dbReference>
<evidence type="ECO:0000313" key="10">
    <source>
        <dbReference type="Proteomes" id="UP000187209"/>
    </source>
</evidence>
<comment type="similarity">
    <text evidence="1">Belongs to the SEC23/SEC24 family. SEC24 subfamily.</text>
</comment>
<dbReference type="Gene3D" id="3.40.20.10">
    <property type="entry name" value="Severin"/>
    <property type="match status" value="1"/>
</dbReference>
<dbReference type="GO" id="GO:0070971">
    <property type="term" value="C:endoplasmic reticulum exit site"/>
    <property type="evidence" value="ECO:0007669"/>
    <property type="project" value="TreeGrafter"/>
</dbReference>
<evidence type="ECO:0000259" key="6">
    <source>
        <dbReference type="Pfam" id="PF04811"/>
    </source>
</evidence>
<keyword evidence="3" id="KW-0653">Protein transport</keyword>
<dbReference type="InterPro" id="IPR006900">
    <property type="entry name" value="Sec23/24_helical_dom"/>
</dbReference>
<reference evidence="9 10" key="1">
    <citation type="submission" date="2016-11" db="EMBL/GenBank/DDBJ databases">
        <title>The macronuclear genome of Stentor coeruleus: a giant cell with tiny introns.</title>
        <authorList>
            <person name="Slabodnick M."/>
            <person name="Ruby J.G."/>
            <person name="Reiff S.B."/>
            <person name="Swart E.C."/>
            <person name="Gosai S."/>
            <person name="Prabakaran S."/>
            <person name="Witkowska E."/>
            <person name="Larue G.E."/>
            <person name="Fisher S."/>
            <person name="Freeman R.M."/>
            <person name="Gunawardena J."/>
            <person name="Chu W."/>
            <person name="Stover N.A."/>
            <person name="Gregory B.D."/>
            <person name="Nowacki M."/>
            <person name="Derisi J."/>
            <person name="Roy S.W."/>
            <person name="Marshall W.F."/>
            <person name="Sood P."/>
        </authorList>
    </citation>
    <scope>NUCLEOTIDE SEQUENCE [LARGE SCALE GENOMIC DNA]</scope>
    <source>
        <strain evidence="9">WM001</strain>
    </source>
</reference>
<dbReference type="InterPro" id="IPR050550">
    <property type="entry name" value="SEC23_SEC24_subfamily"/>
</dbReference>
<dbReference type="Gene3D" id="3.40.50.410">
    <property type="entry name" value="von Willebrand factor, type A domain"/>
    <property type="match status" value="1"/>
</dbReference>
<evidence type="ECO:0000256" key="3">
    <source>
        <dbReference type="ARBA" id="ARBA00022927"/>
    </source>
</evidence>
<dbReference type="Gene3D" id="2.60.40.1670">
    <property type="entry name" value="beta-sandwich domain of Sec23/24"/>
    <property type="match status" value="1"/>
</dbReference>
<dbReference type="PANTHER" id="PTHR13803">
    <property type="entry name" value="SEC24-RELATED PROTEIN"/>
    <property type="match status" value="1"/>
</dbReference>
<feature type="domain" description="Zinc finger Sec23/Sec24-type" evidence="5">
    <location>
        <begin position="130"/>
        <end position="168"/>
    </location>
</feature>
<dbReference type="GO" id="GO:0090110">
    <property type="term" value="P:COPII-coated vesicle cargo loading"/>
    <property type="evidence" value="ECO:0007669"/>
    <property type="project" value="TreeGrafter"/>
</dbReference>
<dbReference type="GO" id="GO:0030127">
    <property type="term" value="C:COPII vesicle coat"/>
    <property type="evidence" value="ECO:0007669"/>
    <property type="project" value="InterPro"/>
</dbReference>
<gene>
    <name evidence="9" type="ORF">SteCoe_26029</name>
</gene>
<evidence type="ECO:0000256" key="1">
    <source>
        <dbReference type="ARBA" id="ARBA00008334"/>
    </source>
</evidence>
<dbReference type="SUPFAM" id="SSF81995">
    <property type="entry name" value="beta-sandwich domain of Sec23/24"/>
    <property type="match status" value="1"/>
</dbReference>
<dbReference type="EMBL" id="MPUH01000720">
    <property type="protein sequence ID" value="OMJ74929.1"/>
    <property type="molecule type" value="Genomic_DNA"/>
</dbReference>
<dbReference type="InterPro" id="IPR036175">
    <property type="entry name" value="Sec23/24_helical_dom_sf"/>
</dbReference>